<name>A0A1H9X0Y5_9PSEU</name>
<proteinExistence type="predicted"/>
<gene>
    <name evidence="1" type="ORF">SAMN05216195_11382</name>
</gene>
<evidence type="ECO:0000313" key="1">
    <source>
        <dbReference type="EMBL" id="SES39836.1"/>
    </source>
</evidence>
<protein>
    <submittedName>
        <fullName evidence="1">Uncharacterized protein</fullName>
    </submittedName>
</protein>
<sequence length="35" mass="4201">MQFRPVIDRMVAHWELEKSGAAPVNREWFVRYPPS</sequence>
<dbReference type="Proteomes" id="UP000199028">
    <property type="component" value="Unassembled WGS sequence"/>
</dbReference>
<organism evidence="1 2">
    <name type="scientific">Lentzea flaviverrucosa</name>
    <dbReference type="NCBI Taxonomy" id="200379"/>
    <lineage>
        <taxon>Bacteria</taxon>
        <taxon>Bacillati</taxon>
        <taxon>Actinomycetota</taxon>
        <taxon>Actinomycetes</taxon>
        <taxon>Pseudonocardiales</taxon>
        <taxon>Pseudonocardiaceae</taxon>
        <taxon>Lentzea</taxon>
    </lineage>
</organism>
<evidence type="ECO:0000313" key="2">
    <source>
        <dbReference type="Proteomes" id="UP000199028"/>
    </source>
</evidence>
<dbReference type="AlphaFoldDB" id="A0A1H9X0Y5"/>
<accession>A0A1H9X0Y5</accession>
<reference evidence="2" key="1">
    <citation type="submission" date="2016-10" db="EMBL/GenBank/DDBJ databases">
        <authorList>
            <person name="Varghese N."/>
            <person name="Submissions S."/>
        </authorList>
    </citation>
    <scope>NUCLEOTIDE SEQUENCE [LARGE SCALE GENOMIC DNA]</scope>
    <source>
        <strain evidence="2">CGMCC 4.578</strain>
    </source>
</reference>
<dbReference type="EMBL" id="FOFT01000013">
    <property type="protein sequence ID" value="SES39836.1"/>
    <property type="molecule type" value="Genomic_DNA"/>
</dbReference>
<keyword evidence="2" id="KW-1185">Reference proteome</keyword>